<dbReference type="SUPFAM" id="SSF52540">
    <property type="entry name" value="P-loop containing nucleoside triphosphate hydrolases"/>
    <property type="match status" value="1"/>
</dbReference>
<evidence type="ECO:0000313" key="5">
    <source>
        <dbReference type="EMBL" id="HGY39186.1"/>
    </source>
</evidence>
<dbReference type="InterPro" id="IPR027417">
    <property type="entry name" value="P-loop_NTPase"/>
</dbReference>
<evidence type="ECO:0000256" key="1">
    <source>
        <dbReference type="ARBA" id="ARBA00022448"/>
    </source>
</evidence>
<dbReference type="InterPro" id="IPR003593">
    <property type="entry name" value="AAA+_ATPase"/>
</dbReference>
<proteinExistence type="predicted"/>
<dbReference type="EMBL" id="DTIY01000032">
    <property type="protein sequence ID" value="HGY39186.1"/>
    <property type="molecule type" value="Genomic_DNA"/>
</dbReference>
<dbReference type="AlphaFoldDB" id="A0A7V4WKI5"/>
<dbReference type="Pfam" id="PF00005">
    <property type="entry name" value="ABC_tran"/>
    <property type="match status" value="1"/>
</dbReference>
<dbReference type="SMART" id="SM00382">
    <property type="entry name" value="AAA"/>
    <property type="match status" value="1"/>
</dbReference>
<dbReference type="PROSITE" id="PS50893">
    <property type="entry name" value="ABC_TRANSPORTER_2"/>
    <property type="match status" value="1"/>
</dbReference>
<dbReference type="PANTHER" id="PTHR45772">
    <property type="entry name" value="CONSERVED COMPONENT OF ABC TRANSPORTER FOR NATURAL AMINO ACIDS-RELATED"/>
    <property type="match status" value="1"/>
</dbReference>
<protein>
    <submittedName>
        <fullName evidence="5">ABC transporter ATP-binding protein</fullName>
    </submittedName>
</protein>
<name>A0A7V4WKI5_9BACT</name>
<reference evidence="5" key="1">
    <citation type="journal article" date="2020" name="mSystems">
        <title>Genome- and Community-Level Interaction Insights into Carbon Utilization and Element Cycling Functions of Hydrothermarchaeota in Hydrothermal Sediment.</title>
        <authorList>
            <person name="Zhou Z."/>
            <person name="Liu Y."/>
            <person name="Xu W."/>
            <person name="Pan J."/>
            <person name="Luo Z.H."/>
            <person name="Li M."/>
        </authorList>
    </citation>
    <scope>NUCLEOTIDE SEQUENCE [LARGE SCALE GENOMIC DNA]</scope>
    <source>
        <strain evidence="5">SpSt-82</strain>
    </source>
</reference>
<comment type="caution">
    <text evidence="5">The sequence shown here is derived from an EMBL/GenBank/DDBJ whole genome shotgun (WGS) entry which is preliminary data.</text>
</comment>
<dbReference type="PANTHER" id="PTHR45772:SF3">
    <property type="entry name" value="ABC TRANSPORTER ATP-BINDING PROTEIN"/>
    <property type="match status" value="1"/>
</dbReference>
<evidence type="ECO:0000256" key="2">
    <source>
        <dbReference type="ARBA" id="ARBA00022741"/>
    </source>
</evidence>
<dbReference type="GO" id="GO:0016887">
    <property type="term" value="F:ATP hydrolysis activity"/>
    <property type="evidence" value="ECO:0007669"/>
    <property type="project" value="InterPro"/>
</dbReference>
<evidence type="ECO:0000259" key="4">
    <source>
        <dbReference type="PROSITE" id="PS50893"/>
    </source>
</evidence>
<dbReference type="InterPro" id="IPR003439">
    <property type="entry name" value="ABC_transporter-like_ATP-bd"/>
</dbReference>
<organism evidence="5">
    <name type="scientific">Candidatus Caldatribacterium saccharofermentans</name>
    <dbReference type="NCBI Taxonomy" id="1454753"/>
    <lineage>
        <taxon>Bacteria</taxon>
        <taxon>Pseudomonadati</taxon>
        <taxon>Atribacterota</taxon>
        <taxon>Atribacteria</taxon>
        <taxon>Atribacterales</taxon>
        <taxon>Candidatus Caldatribacteriaceae</taxon>
        <taxon>Candidatus Caldatribacterium</taxon>
    </lineage>
</organism>
<dbReference type="InterPro" id="IPR017871">
    <property type="entry name" value="ABC_transporter-like_CS"/>
</dbReference>
<accession>A0A7V4WKI5</accession>
<dbReference type="GO" id="GO:0005524">
    <property type="term" value="F:ATP binding"/>
    <property type="evidence" value="ECO:0007669"/>
    <property type="project" value="UniProtKB-KW"/>
</dbReference>
<dbReference type="Gene3D" id="3.40.50.300">
    <property type="entry name" value="P-loop containing nucleotide triphosphate hydrolases"/>
    <property type="match status" value="1"/>
</dbReference>
<evidence type="ECO:0000256" key="3">
    <source>
        <dbReference type="ARBA" id="ARBA00022840"/>
    </source>
</evidence>
<dbReference type="InterPro" id="IPR051120">
    <property type="entry name" value="ABC_AA/LPS_Transport"/>
</dbReference>
<keyword evidence="1" id="KW-0813">Transport</keyword>
<feature type="domain" description="ABC transporter" evidence="4">
    <location>
        <begin position="4"/>
        <end position="250"/>
    </location>
</feature>
<sequence>MPILETEAVTKRFGTFTAVDRVTVGIEEGETLGIIGPNGAGKTTFFNLLSGYFVPDEGRVILGGKDITGLPPHERIRMGMARTFQLVSVFDNLSVFDNVLLSAVRFSQFFERKRLFYFGGKRVGVSLQEKVTDVLKEVGIAPQFYRQNAQFLSYGNRRKLEMAMALVQEPRILLLDEPFSGLGDAEIPELFSLIKELKKRMTIVLIEHKISFVLDLVERLLVMHEGRIIADGLPRVVIDEEHVRKVYWGS</sequence>
<gene>
    <name evidence="5" type="ORF">ENW11_05200</name>
</gene>
<dbReference type="CDD" id="cd03219">
    <property type="entry name" value="ABC_Mj1267_LivG_branched"/>
    <property type="match status" value="1"/>
</dbReference>
<dbReference type="PROSITE" id="PS00211">
    <property type="entry name" value="ABC_TRANSPORTER_1"/>
    <property type="match status" value="1"/>
</dbReference>
<keyword evidence="2" id="KW-0547">Nucleotide-binding</keyword>
<dbReference type="GO" id="GO:0005886">
    <property type="term" value="C:plasma membrane"/>
    <property type="evidence" value="ECO:0007669"/>
    <property type="project" value="TreeGrafter"/>
</dbReference>
<keyword evidence="3 5" id="KW-0067">ATP-binding</keyword>